<dbReference type="RefSeq" id="WP_182411388.1">
    <property type="nucleotide sequence ID" value="NZ_CP055154.1"/>
</dbReference>
<protein>
    <submittedName>
        <fullName evidence="2">DUF4133 domain-containing protein</fullName>
    </submittedName>
</protein>
<keyword evidence="1" id="KW-0472">Membrane</keyword>
<organism evidence="2 3">
    <name type="scientific">Adhaeribacter swui</name>
    <dbReference type="NCBI Taxonomy" id="2086471"/>
    <lineage>
        <taxon>Bacteria</taxon>
        <taxon>Pseudomonadati</taxon>
        <taxon>Bacteroidota</taxon>
        <taxon>Cytophagia</taxon>
        <taxon>Cytophagales</taxon>
        <taxon>Hymenobacteraceae</taxon>
        <taxon>Adhaeribacter</taxon>
    </lineage>
</organism>
<name>A0A7G7G2B8_9BACT</name>
<sequence>MESEKRLGFNVYKGLQRPLIFKSLKGKFIYWGMACLLVAFVTGILLSTIIHPVAGIIGLIVIGLGGMGYIHGRQKGGLHSKTKSNGTYIVSPHFKRVSNR</sequence>
<evidence type="ECO:0000313" key="3">
    <source>
        <dbReference type="Proteomes" id="UP000515237"/>
    </source>
</evidence>
<accession>A0A7G7G2B8</accession>
<evidence type="ECO:0000256" key="1">
    <source>
        <dbReference type="SAM" id="Phobius"/>
    </source>
</evidence>
<dbReference type="EMBL" id="CP055154">
    <property type="protein sequence ID" value="QNF31302.1"/>
    <property type="molecule type" value="Genomic_DNA"/>
</dbReference>
<proteinExistence type="predicted"/>
<feature type="transmembrane region" description="Helical" evidence="1">
    <location>
        <begin position="28"/>
        <end position="47"/>
    </location>
</feature>
<feature type="transmembrane region" description="Helical" evidence="1">
    <location>
        <begin position="53"/>
        <end position="71"/>
    </location>
</feature>
<geneLocation type="plasmid" evidence="2 3">
    <name>unnamed1</name>
</geneLocation>
<dbReference type="Proteomes" id="UP000515237">
    <property type="component" value="Plasmid unnamed1"/>
</dbReference>
<dbReference type="AlphaFoldDB" id="A0A7G7G2B8"/>
<gene>
    <name evidence="2" type="ORF">HUW51_00670</name>
</gene>
<evidence type="ECO:0000313" key="2">
    <source>
        <dbReference type="EMBL" id="QNF31302.1"/>
    </source>
</evidence>
<keyword evidence="3" id="KW-1185">Reference proteome</keyword>
<keyword evidence="2" id="KW-0614">Plasmid</keyword>
<keyword evidence="1" id="KW-1133">Transmembrane helix</keyword>
<reference evidence="2 3" key="1">
    <citation type="journal article" date="2018" name="Int. J. Syst. Evol. Microbiol.">
        <title>Adhaeribacter swui sp. nov., isolated from wet mud.</title>
        <authorList>
            <person name="Kim D.U."/>
            <person name="Kim K.W."/>
            <person name="Kang M.S."/>
            <person name="Kim J.Y."/>
            <person name="Jang J.H."/>
            <person name="Kim M.K."/>
        </authorList>
    </citation>
    <scope>NUCLEOTIDE SEQUENCE [LARGE SCALE GENOMIC DNA]</scope>
    <source>
        <strain evidence="2 3">KCTC 52873</strain>
        <plasmid evidence="2">unnamed1</plasmid>
    </source>
</reference>
<dbReference type="KEGG" id="aswu:HUW51_00670"/>
<keyword evidence="1" id="KW-0812">Transmembrane</keyword>